<dbReference type="PANTHER" id="PTHR11527">
    <property type="entry name" value="HEAT-SHOCK PROTEIN 20 FAMILY MEMBER"/>
    <property type="match status" value="1"/>
</dbReference>
<organism evidence="4 5">
    <name type="scientific">Shimia abyssi</name>
    <dbReference type="NCBI Taxonomy" id="1662395"/>
    <lineage>
        <taxon>Bacteria</taxon>
        <taxon>Pseudomonadati</taxon>
        <taxon>Pseudomonadota</taxon>
        <taxon>Alphaproteobacteria</taxon>
        <taxon>Rhodobacterales</taxon>
        <taxon>Roseobacteraceae</taxon>
    </lineage>
</organism>
<evidence type="ECO:0000256" key="2">
    <source>
        <dbReference type="RuleBase" id="RU003616"/>
    </source>
</evidence>
<dbReference type="Pfam" id="PF00011">
    <property type="entry name" value="HSP20"/>
    <property type="match status" value="1"/>
</dbReference>
<dbReference type="PROSITE" id="PS01031">
    <property type="entry name" value="SHSP"/>
    <property type="match status" value="1"/>
</dbReference>
<keyword evidence="5" id="KW-1185">Reference proteome</keyword>
<evidence type="ECO:0000313" key="5">
    <source>
        <dbReference type="Proteomes" id="UP000240418"/>
    </source>
</evidence>
<dbReference type="InterPro" id="IPR008978">
    <property type="entry name" value="HSP20-like_chaperone"/>
</dbReference>
<dbReference type="AlphaFoldDB" id="A0A2P8EVT4"/>
<dbReference type="Gene3D" id="2.60.40.790">
    <property type="match status" value="1"/>
</dbReference>
<dbReference type="CDD" id="cd06464">
    <property type="entry name" value="ACD_sHsps-like"/>
    <property type="match status" value="1"/>
</dbReference>
<comment type="similarity">
    <text evidence="1 2">Belongs to the small heat shock protein (HSP20) family.</text>
</comment>
<dbReference type="InterPro" id="IPR002068">
    <property type="entry name" value="A-crystallin/Hsp20_dom"/>
</dbReference>
<evidence type="ECO:0000313" key="4">
    <source>
        <dbReference type="EMBL" id="PSL13583.1"/>
    </source>
</evidence>
<sequence length="143" mass="16010">MVEKSTEYSRWPSLLDPLYDPLRSFGHRVADWLKPASAASSDDTAYSISMELPGVSEDDVELLINDGSLIVRGEKKTESEKRGDTWYFSERQYGAFSRTFQLPEDADGGKISATMKDGVLKISVPRVEAKKKDKSRKISISKS</sequence>
<protein>
    <submittedName>
        <fullName evidence="4">HSP20 family protein</fullName>
    </submittedName>
</protein>
<dbReference type="RefSeq" id="WP_106610650.1">
    <property type="nucleotide sequence ID" value="NZ_PYGJ01000032.1"/>
</dbReference>
<dbReference type="SUPFAM" id="SSF49764">
    <property type="entry name" value="HSP20-like chaperones"/>
    <property type="match status" value="1"/>
</dbReference>
<feature type="domain" description="SHSP" evidence="3">
    <location>
        <begin position="28"/>
        <end position="141"/>
    </location>
</feature>
<dbReference type="Proteomes" id="UP000240418">
    <property type="component" value="Unassembled WGS sequence"/>
</dbReference>
<reference evidence="4 5" key="1">
    <citation type="submission" date="2018-03" db="EMBL/GenBank/DDBJ databases">
        <title>Genomic Encyclopedia of Archaeal and Bacterial Type Strains, Phase II (KMG-II): from individual species to whole genera.</title>
        <authorList>
            <person name="Goeker M."/>
        </authorList>
    </citation>
    <scope>NUCLEOTIDE SEQUENCE [LARGE SCALE GENOMIC DNA]</scope>
    <source>
        <strain evidence="4 5">DSM 100673</strain>
    </source>
</reference>
<evidence type="ECO:0000259" key="3">
    <source>
        <dbReference type="PROSITE" id="PS01031"/>
    </source>
</evidence>
<name>A0A2P8EVT4_9RHOB</name>
<accession>A0A2P8EVT4</accession>
<comment type="caution">
    <text evidence="4">The sequence shown here is derived from an EMBL/GenBank/DDBJ whole genome shotgun (WGS) entry which is preliminary data.</text>
</comment>
<gene>
    <name evidence="4" type="ORF">CLV88_1323</name>
</gene>
<dbReference type="InterPro" id="IPR031107">
    <property type="entry name" value="Small_HSP"/>
</dbReference>
<dbReference type="EMBL" id="PYGJ01000032">
    <property type="protein sequence ID" value="PSL13583.1"/>
    <property type="molecule type" value="Genomic_DNA"/>
</dbReference>
<proteinExistence type="inferred from homology"/>
<dbReference type="OrthoDB" id="9808910at2"/>
<evidence type="ECO:0000256" key="1">
    <source>
        <dbReference type="PROSITE-ProRule" id="PRU00285"/>
    </source>
</evidence>